<keyword evidence="2" id="KW-0813">Transport</keyword>
<protein>
    <submittedName>
        <fullName evidence="9">MFS domain-containing protein</fullName>
    </submittedName>
</protein>
<dbReference type="EMBL" id="UYRR01031154">
    <property type="protein sequence ID" value="VDK46865.1"/>
    <property type="molecule type" value="Genomic_DNA"/>
</dbReference>
<gene>
    <name evidence="7" type="ORF">ASIM_LOCUS12218</name>
</gene>
<dbReference type="Gene3D" id="1.20.1250.20">
    <property type="entry name" value="MFS general substrate transporter like domains"/>
    <property type="match status" value="1"/>
</dbReference>
<feature type="transmembrane region" description="Helical" evidence="6">
    <location>
        <begin position="311"/>
        <end position="331"/>
    </location>
</feature>
<keyword evidence="3 6" id="KW-0812">Transmembrane</keyword>
<feature type="transmembrane region" description="Helical" evidence="6">
    <location>
        <begin position="399"/>
        <end position="419"/>
    </location>
</feature>
<dbReference type="InterPro" id="IPR036259">
    <property type="entry name" value="MFS_trans_sf"/>
</dbReference>
<feature type="transmembrane region" description="Helical" evidence="6">
    <location>
        <begin position="61"/>
        <end position="82"/>
    </location>
</feature>
<evidence type="ECO:0000256" key="6">
    <source>
        <dbReference type="SAM" id="Phobius"/>
    </source>
</evidence>
<sequence length="455" mass="50949">MDTNDILLKRIPRKYHAYLVMLGSVIIQLSTGIVYTLGNLLPYILSYLRWRVDPGQSESSMIWLQMFLGAIPFAMLAGGFLQRKLPIRVVVFLGVFLYTFSIAISYLTIQYSFGLLLITFGLCTGFAQGFTYNCILTNIQEWFPNRIGFATGMVVGGFGLSAFIFTPIQTKFINPNNYSVNEDGIFTQEDLLRRVPQVFLVMAIIFAVFQSIGLILLAKPVQEYELIGGSFSVQSEFSHHSQQEGEDLLVKNHGDTSGGNGNDSGNHQWRDIFKSSTFIILFVTLFLNNTWAQIVSGLYKAYGQTFIKDDFYLAMIGSIASIFNCGSRVLAGQASYQTSMIIVCGIGSALMSSLCLVRYIGIWWVFTYWVCFMFSCIGATYTLLPYATNKYFRSEQFGVVYGCLQLALPLGGIFAAILTELILPYLGYNILLLFVSSLMFVSLILTANIHRTRHA</sequence>
<evidence type="ECO:0000256" key="2">
    <source>
        <dbReference type="ARBA" id="ARBA00022448"/>
    </source>
</evidence>
<keyword evidence="8" id="KW-1185">Reference proteome</keyword>
<feature type="transmembrane region" description="Helical" evidence="6">
    <location>
        <begin position="115"/>
        <end position="135"/>
    </location>
</feature>
<dbReference type="InterPro" id="IPR011701">
    <property type="entry name" value="MFS"/>
</dbReference>
<feature type="transmembrane region" description="Helical" evidence="6">
    <location>
        <begin position="89"/>
        <end position="109"/>
    </location>
</feature>
<proteinExistence type="predicted"/>
<dbReference type="PANTHER" id="PTHR43385:SF1">
    <property type="entry name" value="RIBOFLAVIN TRANSPORTER RIBJ"/>
    <property type="match status" value="1"/>
</dbReference>
<feature type="transmembrane region" description="Helical" evidence="6">
    <location>
        <begin position="338"/>
        <end position="360"/>
    </location>
</feature>
<dbReference type="OrthoDB" id="410267at2759"/>
<evidence type="ECO:0000256" key="3">
    <source>
        <dbReference type="ARBA" id="ARBA00022692"/>
    </source>
</evidence>
<dbReference type="InterPro" id="IPR052983">
    <property type="entry name" value="MFS_Riboflavin_Transporter"/>
</dbReference>
<evidence type="ECO:0000313" key="8">
    <source>
        <dbReference type="Proteomes" id="UP000267096"/>
    </source>
</evidence>
<reference evidence="7 8" key="2">
    <citation type="submission" date="2018-11" db="EMBL/GenBank/DDBJ databases">
        <authorList>
            <consortium name="Pathogen Informatics"/>
        </authorList>
    </citation>
    <scope>NUCLEOTIDE SEQUENCE [LARGE SCALE GENOMIC DNA]</scope>
</reference>
<reference evidence="9" key="1">
    <citation type="submission" date="2017-02" db="UniProtKB">
        <authorList>
            <consortium name="WormBaseParasite"/>
        </authorList>
    </citation>
    <scope>IDENTIFICATION</scope>
</reference>
<name>A0A0M3JWS1_ANISI</name>
<dbReference type="PANTHER" id="PTHR43385">
    <property type="entry name" value="RIBOFLAVIN TRANSPORTER RIBJ"/>
    <property type="match status" value="1"/>
</dbReference>
<dbReference type="AlphaFoldDB" id="A0A0M3JWS1"/>
<feature type="transmembrane region" description="Helical" evidence="6">
    <location>
        <begin position="17"/>
        <end position="41"/>
    </location>
</feature>
<evidence type="ECO:0000313" key="9">
    <source>
        <dbReference type="WBParaSite" id="ASIM_0001275201-mRNA-1"/>
    </source>
</evidence>
<dbReference type="Pfam" id="PF07690">
    <property type="entry name" value="MFS_1"/>
    <property type="match status" value="1"/>
</dbReference>
<keyword evidence="4 6" id="KW-1133">Transmembrane helix</keyword>
<feature type="transmembrane region" description="Helical" evidence="6">
    <location>
        <begin position="366"/>
        <end position="387"/>
    </location>
</feature>
<feature type="transmembrane region" description="Helical" evidence="6">
    <location>
        <begin position="278"/>
        <end position="299"/>
    </location>
</feature>
<keyword evidence="5 6" id="KW-0472">Membrane</keyword>
<dbReference type="WBParaSite" id="ASIM_0001275201-mRNA-1">
    <property type="protein sequence ID" value="ASIM_0001275201-mRNA-1"/>
    <property type="gene ID" value="ASIM_0001275201"/>
</dbReference>
<feature type="transmembrane region" description="Helical" evidence="6">
    <location>
        <begin position="425"/>
        <end position="449"/>
    </location>
</feature>
<accession>A0A0M3JWS1</accession>
<comment type="subcellular location">
    <subcellularLocation>
        <location evidence="1">Membrane</location>
        <topology evidence="1">Multi-pass membrane protein</topology>
    </subcellularLocation>
</comment>
<dbReference type="GO" id="GO:0022857">
    <property type="term" value="F:transmembrane transporter activity"/>
    <property type="evidence" value="ECO:0007669"/>
    <property type="project" value="InterPro"/>
</dbReference>
<dbReference type="GO" id="GO:0016020">
    <property type="term" value="C:membrane"/>
    <property type="evidence" value="ECO:0007669"/>
    <property type="project" value="UniProtKB-SubCell"/>
</dbReference>
<evidence type="ECO:0000256" key="1">
    <source>
        <dbReference type="ARBA" id="ARBA00004141"/>
    </source>
</evidence>
<dbReference type="SUPFAM" id="SSF103473">
    <property type="entry name" value="MFS general substrate transporter"/>
    <property type="match status" value="1"/>
</dbReference>
<organism evidence="9">
    <name type="scientific">Anisakis simplex</name>
    <name type="common">Herring worm</name>
    <dbReference type="NCBI Taxonomy" id="6269"/>
    <lineage>
        <taxon>Eukaryota</taxon>
        <taxon>Metazoa</taxon>
        <taxon>Ecdysozoa</taxon>
        <taxon>Nematoda</taxon>
        <taxon>Chromadorea</taxon>
        <taxon>Rhabditida</taxon>
        <taxon>Spirurina</taxon>
        <taxon>Ascaridomorpha</taxon>
        <taxon>Ascaridoidea</taxon>
        <taxon>Anisakidae</taxon>
        <taxon>Anisakis</taxon>
        <taxon>Anisakis simplex complex</taxon>
    </lineage>
</organism>
<evidence type="ECO:0000256" key="4">
    <source>
        <dbReference type="ARBA" id="ARBA00022989"/>
    </source>
</evidence>
<dbReference type="Proteomes" id="UP000267096">
    <property type="component" value="Unassembled WGS sequence"/>
</dbReference>
<feature type="transmembrane region" description="Helical" evidence="6">
    <location>
        <begin position="198"/>
        <end position="218"/>
    </location>
</feature>
<evidence type="ECO:0000256" key="5">
    <source>
        <dbReference type="ARBA" id="ARBA00023136"/>
    </source>
</evidence>
<feature type="transmembrane region" description="Helical" evidence="6">
    <location>
        <begin position="147"/>
        <end position="168"/>
    </location>
</feature>
<evidence type="ECO:0000313" key="7">
    <source>
        <dbReference type="EMBL" id="VDK46865.1"/>
    </source>
</evidence>